<gene>
    <name evidence="2" type="ORF">GPECTOR_1g116</name>
</gene>
<evidence type="ECO:0000256" key="1">
    <source>
        <dbReference type="SAM" id="MobiDB-lite"/>
    </source>
</evidence>
<reference evidence="3" key="1">
    <citation type="journal article" date="2016" name="Nat. Commun.">
        <title>The Gonium pectorale genome demonstrates co-option of cell cycle regulation during the evolution of multicellularity.</title>
        <authorList>
            <person name="Hanschen E.R."/>
            <person name="Marriage T.N."/>
            <person name="Ferris P.J."/>
            <person name="Hamaji T."/>
            <person name="Toyoda A."/>
            <person name="Fujiyama A."/>
            <person name="Neme R."/>
            <person name="Noguchi H."/>
            <person name="Minakuchi Y."/>
            <person name="Suzuki M."/>
            <person name="Kawai-Toyooka H."/>
            <person name="Smith D.R."/>
            <person name="Sparks H."/>
            <person name="Anderson J."/>
            <person name="Bakaric R."/>
            <person name="Luria V."/>
            <person name="Karger A."/>
            <person name="Kirschner M.W."/>
            <person name="Durand P.M."/>
            <person name="Michod R.E."/>
            <person name="Nozaki H."/>
            <person name="Olson B.J."/>
        </authorList>
    </citation>
    <scope>NUCLEOTIDE SEQUENCE [LARGE SCALE GENOMIC DNA]</scope>
    <source>
        <strain evidence="3">NIES-2863</strain>
    </source>
</reference>
<dbReference type="EMBL" id="LSYV01000002">
    <property type="protein sequence ID" value="KXZ56137.1"/>
    <property type="molecule type" value="Genomic_DNA"/>
</dbReference>
<dbReference type="AlphaFoldDB" id="A0A150H1W3"/>
<feature type="region of interest" description="Disordered" evidence="1">
    <location>
        <begin position="22"/>
        <end position="53"/>
    </location>
</feature>
<feature type="compositionally biased region" description="Basic and acidic residues" evidence="1">
    <location>
        <begin position="33"/>
        <end position="51"/>
    </location>
</feature>
<organism evidence="2 3">
    <name type="scientific">Gonium pectorale</name>
    <name type="common">Green alga</name>
    <dbReference type="NCBI Taxonomy" id="33097"/>
    <lineage>
        <taxon>Eukaryota</taxon>
        <taxon>Viridiplantae</taxon>
        <taxon>Chlorophyta</taxon>
        <taxon>core chlorophytes</taxon>
        <taxon>Chlorophyceae</taxon>
        <taxon>CS clade</taxon>
        <taxon>Chlamydomonadales</taxon>
        <taxon>Volvocaceae</taxon>
        <taxon>Gonium</taxon>
    </lineage>
</organism>
<comment type="caution">
    <text evidence="2">The sequence shown here is derived from an EMBL/GenBank/DDBJ whole genome shotgun (WGS) entry which is preliminary data.</text>
</comment>
<proteinExistence type="predicted"/>
<name>A0A150H1W3_GONPE</name>
<evidence type="ECO:0000313" key="2">
    <source>
        <dbReference type="EMBL" id="KXZ56137.1"/>
    </source>
</evidence>
<protein>
    <submittedName>
        <fullName evidence="2">Uncharacterized protein</fullName>
    </submittedName>
</protein>
<accession>A0A150H1W3</accession>
<keyword evidence="3" id="KW-1185">Reference proteome</keyword>
<dbReference type="Proteomes" id="UP000075714">
    <property type="component" value="Unassembled WGS sequence"/>
</dbReference>
<sequence length="74" mass="7820">MVEAEPCGNGVSAADLVRSGAQLGKAEAEAEEVPTRSEAGVEGKAAKSERHGLKHMAKRLAKALHLGRSARQWK</sequence>
<evidence type="ECO:0000313" key="3">
    <source>
        <dbReference type="Proteomes" id="UP000075714"/>
    </source>
</evidence>